<dbReference type="AlphaFoldDB" id="A0A0F9QFG5"/>
<comment type="caution">
    <text evidence="1">The sequence shown here is derived from an EMBL/GenBank/DDBJ whole genome shotgun (WGS) entry which is preliminary data.</text>
</comment>
<protein>
    <submittedName>
        <fullName evidence="1">Uncharacterized protein</fullName>
    </submittedName>
</protein>
<proteinExistence type="predicted"/>
<gene>
    <name evidence="1" type="ORF">LCGC14_1101600</name>
</gene>
<organism evidence="1">
    <name type="scientific">marine sediment metagenome</name>
    <dbReference type="NCBI Taxonomy" id="412755"/>
    <lineage>
        <taxon>unclassified sequences</taxon>
        <taxon>metagenomes</taxon>
        <taxon>ecological metagenomes</taxon>
    </lineage>
</organism>
<reference evidence="1" key="1">
    <citation type="journal article" date="2015" name="Nature">
        <title>Complex archaea that bridge the gap between prokaryotes and eukaryotes.</title>
        <authorList>
            <person name="Spang A."/>
            <person name="Saw J.H."/>
            <person name="Jorgensen S.L."/>
            <person name="Zaremba-Niedzwiedzka K."/>
            <person name="Martijn J."/>
            <person name="Lind A.E."/>
            <person name="van Eijk R."/>
            <person name="Schleper C."/>
            <person name="Guy L."/>
            <person name="Ettema T.J."/>
        </authorList>
    </citation>
    <scope>NUCLEOTIDE SEQUENCE</scope>
</reference>
<accession>A0A0F9QFG5</accession>
<evidence type="ECO:0000313" key="1">
    <source>
        <dbReference type="EMBL" id="KKN04028.1"/>
    </source>
</evidence>
<dbReference type="EMBL" id="LAZR01004968">
    <property type="protein sequence ID" value="KKN04028.1"/>
    <property type="molecule type" value="Genomic_DNA"/>
</dbReference>
<name>A0A0F9QFG5_9ZZZZ</name>
<sequence length="84" mass="9739">MNEEELVQYLTQQLIDDVNVQTYLSELYFEPEQEGYLTEAQLELADAQDVAYHSSYTNHLVRLLGLVTAQLYNPPTVDEEKNNE</sequence>